<feature type="transmembrane region" description="Helical" evidence="5">
    <location>
        <begin position="7"/>
        <end position="32"/>
    </location>
</feature>
<organism evidence="7 8">
    <name type="scientific">Brachymonas denitrificans DSM 15123</name>
    <dbReference type="NCBI Taxonomy" id="1121117"/>
    <lineage>
        <taxon>Bacteria</taxon>
        <taxon>Pseudomonadati</taxon>
        <taxon>Pseudomonadota</taxon>
        <taxon>Betaproteobacteria</taxon>
        <taxon>Burkholderiales</taxon>
        <taxon>Comamonadaceae</taxon>
        <taxon>Brachymonas</taxon>
    </lineage>
</organism>
<keyword evidence="2 5" id="KW-0812">Transmembrane</keyword>
<evidence type="ECO:0000256" key="1">
    <source>
        <dbReference type="ARBA" id="ARBA00004370"/>
    </source>
</evidence>
<feature type="transmembrane region" description="Helical" evidence="5">
    <location>
        <begin position="97"/>
        <end position="116"/>
    </location>
</feature>
<dbReference type="Proteomes" id="UP000199531">
    <property type="component" value="Unassembled WGS sequence"/>
</dbReference>
<name>A0A1H8IVJ1_9BURK</name>
<sequence length="156" mass="17299">MSPRQHILSSVLAALWLGSLSVIGFMAVPMLFAHLPTPSMAGTMAARLFAAQGWVSIISVLLLVMLFRSRLRDFSDTRYEAGEQGVSLDTIQRPNMLYFGLLITGLLLALLLQLVAAPRIEMRQNLALWHSVGTVFYVGQWLCALVCVIRLAQRKV</sequence>
<keyword evidence="4 5" id="KW-0472">Membrane</keyword>
<keyword evidence="8" id="KW-1185">Reference proteome</keyword>
<evidence type="ECO:0000256" key="5">
    <source>
        <dbReference type="SAM" id="Phobius"/>
    </source>
</evidence>
<proteinExistence type="predicted"/>
<dbReference type="STRING" id="1121117.SAMN02745977_01852"/>
<evidence type="ECO:0000256" key="3">
    <source>
        <dbReference type="ARBA" id="ARBA00022989"/>
    </source>
</evidence>
<evidence type="ECO:0000313" key="8">
    <source>
        <dbReference type="Proteomes" id="UP000199531"/>
    </source>
</evidence>
<comment type="subcellular location">
    <subcellularLocation>
        <location evidence="1">Membrane</location>
    </subcellularLocation>
</comment>
<accession>A0A1H8IVJ1</accession>
<feature type="transmembrane region" description="Helical" evidence="5">
    <location>
        <begin position="128"/>
        <end position="152"/>
    </location>
</feature>
<keyword evidence="3 5" id="KW-1133">Transmembrane helix</keyword>
<protein>
    <recommendedName>
        <fullName evidence="6">TMEM205-like domain-containing protein</fullName>
    </recommendedName>
</protein>
<dbReference type="InterPro" id="IPR025423">
    <property type="entry name" value="TMEM205-like"/>
</dbReference>
<dbReference type="AlphaFoldDB" id="A0A1H8IVJ1"/>
<gene>
    <name evidence="7" type="ORF">SAMN02745977_01852</name>
</gene>
<evidence type="ECO:0000256" key="4">
    <source>
        <dbReference type="ARBA" id="ARBA00023136"/>
    </source>
</evidence>
<reference evidence="7 8" key="1">
    <citation type="submission" date="2016-10" db="EMBL/GenBank/DDBJ databases">
        <authorList>
            <person name="de Groot N.N."/>
        </authorList>
    </citation>
    <scope>NUCLEOTIDE SEQUENCE [LARGE SCALE GENOMIC DNA]</scope>
    <source>
        <strain evidence="7 8">DSM 15123</strain>
    </source>
</reference>
<dbReference type="OrthoDB" id="5797290at2"/>
<evidence type="ECO:0000313" key="7">
    <source>
        <dbReference type="EMBL" id="SEN72046.1"/>
    </source>
</evidence>
<feature type="domain" description="TMEM205-like" evidence="6">
    <location>
        <begin position="12"/>
        <end position="122"/>
    </location>
</feature>
<dbReference type="RefSeq" id="WP_091817015.1">
    <property type="nucleotide sequence ID" value="NZ_FOCW01000005.1"/>
</dbReference>
<evidence type="ECO:0000259" key="6">
    <source>
        <dbReference type="Pfam" id="PF13664"/>
    </source>
</evidence>
<feature type="transmembrane region" description="Helical" evidence="5">
    <location>
        <begin position="44"/>
        <end position="67"/>
    </location>
</feature>
<evidence type="ECO:0000256" key="2">
    <source>
        <dbReference type="ARBA" id="ARBA00022692"/>
    </source>
</evidence>
<dbReference type="Pfam" id="PF13664">
    <property type="entry name" value="DUF4149"/>
    <property type="match status" value="1"/>
</dbReference>
<dbReference type="GO" id="GO:0016020">
    <property type="term" value="C:membrane"/>
    <property type="evidence" value="ECO:0007669"/>
    <property type="project" value="UniProtKB-SubCell"/>
</dbReference>
<dbReference type="EMBL" id="FOCW01000005">
    <property type="protein sequence ID" value="SEN72046.1"/>
    <property type="molecule type" value="Genomic_DNA"/>
</dbReference>